<organism evidence="1">
    <name type="scientific">marine sediment metagenome</name>
    <dbReference type="NCBI Taxonomy" id="412755"/>
    <lineage>
        <taxon>unclassified sequences</taxon>
        <taxon>metagenomes</taxon>
        <taxon>ecological metagenomes</taxon>
    </lineage>
</organism>
<dbReference type="EMBL" id="LAZR01009114">
    <property type="protein sequence ID" value="KKM74602.1"/>
    <property type="molecule type" value="Genomic_DNA"/>
</dbReference>
<proteinExistence type="predicted"/>
<dbReference type="AlphaFoldDB" id="A0A0F9MZB9"/>
<protein>
    <submittedName>
        <fullName evidence="1">Uncharacterized protein</fullName>
    </submittedName>
</protein>
<comment type="caution">
    <text evidence="1">The sequence shown here is derived from an EMBL/GenBank/DDBJ whole genome shotgun (WGS) entry which is preliminary data.</text>
</comment>
<accession>A0A0F9MZB9</accession>
<name>A0A0F9MZB9_9ZZZZ</name>
<reference evidence="1" key="1">
    <citation type="journal article" date="2015" name="Nature">
        <title>Complex archaea that bridge the gap between prokaryotes and eukaryotes.</title>
        <authorList>
            <person name="Spang A."/>
            <person name="Saw J.H."/>
            <person name="Jorgensen S.L."/>
            <person name="Zaremba-Niedzwiedzka K."/>
            <person name="Martijn J."/>
            <person name="Lind A.E."/>
            <person name="van Eijk R."/>
            <person name="Schleper C."/>
            <person name="Guy L."/>
            <person name="Ettema T.J."/>
        </authorList>
    </citation>
    <scope>NUCLEOTIDE SEQUENCE</scope>
</reference>
<feature type="non-terminal residue" evidence="1">
    <location>
        <position position="1"/>
    </location>
</feature>
<evidence type="ECO:0000313" key="1">
    <source>
        <dbReference type="EMBL" id="KKM74602.1"/>
    </source>
</evidence>
<sequence>KNRGYAKLRILNSCVMGRILRTIYFKNKRIEQYSWHKEGEFIVKRDMLLPGNPIILKYKIKKRKTAKVSEKEKGKAHRWFMNGFGFSVNIFNGETDPDFRNDEVLIELFEEKWKKECENHELE</sequence>
<gene>
    <name evidence="1" type="ORF">LCGC14_1398760</name>
</gene>